<evidence type="ECO:0000256" key="9">
    <source>
        <dbReference type="ARBA" id="ARBA00022801"/>
    </source>
</evidence>
<evidence type="ECO:0000256" key="1">
    <source>
        <dbReference type="ARBA" id="ARBA00000098"/>
    </source>
</evidence>
<sequence>MKSLSTLPTAFPHPYMPDSGDGRYSVEHYELELDYTPRTNRLEGTATLRVLVLEATKSLRVDLHALKASKMKVRGKVHKQFSQDRRSVQLKFGDRLEAGARFEVEIEYAGRPGPTRSKWGQIGWEELENGALVASQPTGAPTWFPCNDRVDDRATYDITFTCDKDFFVAATGKPGRVSSRGGKRTWRFASSVPTATYLVAVHVGEYREYKLGTGRIVTPPAQWSRVRQAFSPMPKMVEVFEDWFGEYPQVDLTTVVTEEELEIPLEAQGMATFGVNHCAPDEQRLIAHELAHQWFGNSVDIRQWADIWLNEGFACYAEWVWSEAAGGRTIAECAQHHYGRLVRERQDLVLADPGEKQLFDDRVYKRGALLLESLRRTVGNDVFRAVLHRWVTEYRHRLVGTEDFLAVVEEVAGIPPQADLWKAWLYEKPVPPLPPVTSA</sequence>
<feature type="domain" description="Aminopeptidase N-like N-terminal" evidence="15">
    <location>
        <begin position="27"/>
        <end position="198"/>
    </location>
</feature>
<dbReference type="InterPro" id="IPR045357">
    <property type="entry name" value="Aminopeptidase_N-like_N"/>
</dbReference>
<proteinExistence type="inferred from homology"/>
<evidence type="ECO:0000256" key="10">
    <source>
        <dbReference type="ARBA" id="ARBA00022833"/>
    </source>
</evidence>
<keyword evidence="10" id="KW-0862">Zinc</keyword>
<dbReference type="EMBL" id="CP097160">
    <property type="protein sequence ID" value="UQN15319.1"/>
    <property type="molecule type" value="Genomic_DNA"/>
</dbReference>
<dbReference type="Gene3D" id="2.60.40.1730">
    <property type="entry name" value="tricorn interacting facor f3 domain"/>
    <property type="match status" value="1"/>
</dbReference>
<evidence type="ECO:0000256" key="4">
    <source>
        <dbReference type="ARBA" id="ARBA00012564"/>
    </source>
</evidence>
<comment type="catalytic activity">
    <reaction evidence="1">
        <text>Release of an N-terminal amino acid, Xaa-|-Yaa- from a peptide, amide or arylamide. Xaa is preferably Ala, but may be most amino acids including Pro (slow action). When a terminal hydrophobic residue is followed by a prolyl residue, the two may be released as an intact Xaa-Pro dipeptide.</text>
        <dbReference type="EC" id="3.4.11.2"/>
    </reaction>
</comment>
<keyword evidence="7" id="KW-0645">Protease</keyword>
<dbReference type="InterPro" id="IPR001930">
    <property type="entry name" value="Peptidase_M1"/>
</dbReference>
<protein>
    <recommendedName>
        <fullName evidence="5">Aminopeptidase N</fullName>
        <ecNumber evidence="4">3.4.11.2</ecNumber>
    </recommendedName>
    <alternativeName>
        <fullName evidence="12">Alanine aminopeptidase</fullName>
    </alternativeName>
    <alternativeName>
        <fullName evidence="13">Lysyl aminopeptidase</fullName>
    </alternativeName>
</protein>
<dbReference type="PANTHER" id="PTHR11533:SF174">
    <property type="entry name" value="PUROMYCIN-SENSITIVE AMINOPEPTIDASE-RELATED"/>
    <property type="match status" value="1"/>
</dbReference>
<evidence type="ECO:0000256" key="12">
    <source>
        <dbReference type="ARBA" id="ARBA00029811"/>
    </source>
</evidence>
<name>A0ABY4MZ76_9MICO</name>
<keyword evidence="8" id="KW-0479">Metal-binding</keyword>
<evidence type="ECO:0000256" key="5">
    <source>
        <dbReference type="ARBA" id="ARBA00015611"/>
    </source>
</evidence>
<evidence type="ECO:0000256" key="2">
    <source>
        <dbReference type="ARBA" id="ARBA00001947"/>
    </source>
</evidence>
<feature type="domain" description="Peptidase M1 membrane alanine aminopeptidase" evidence="14">
    <location>
        <begin position="236"/>
        <end position="413"/>
    </location>
</feature>
<dbReference type="Gene3D" id="1.10.390.10">
    <property type="entry name" value="Neutral Protease Domain 2"/>
    <property type="match status" value="1"/>
</dbReference>
<evidence type="ECO:0000256" key="6">
    <source>
        <dbReference type="ARBA" id="ARBA00022438"/>
    </source>
</evidence>
<dbReference type="Pfam" id="PF17900">
    <property type="entry name" value="Peptidase_M1_N"/>
    <property type="match status" value="1"/>
</dbReference>
<keyword evidence="11" id="KW-0482">Metalloprotease</keyword>
<evidence type="ECO:0000259" key="15">
    <source>
        <dbReference type="Pfam" id="PF17900"/>
    </source>
</evidence>
<evidence type="ECO:0000256" key="13">
    <source>
        <dbReference type="ARBA" id="ARBA00031533"/>
    </source>
</evidence>
<evidence type="ECO:0000259" key="14">
    <source>
        <dbReference type="Pfam" id="PF01433"/>
    </source>
</evidence>
<dbReference type="CDD" id="cd09603">
    <property type="entry name" value="M1_APN_like"/>
    <property type="match status" value="1"/>
</dbReference>
<dbReference type="InterPro" id="IPR027268">
    <property type="entry name" value="Peptidase_M4/M1_CTD_sf"/>
</dbReference>
<dbReference type="InterPro" id="IPR014782">
    <property type="entry name" value="Peptidase_M1_dom"/>
</dbReference>
<evidence type="ECO:0000313" key="16">
    <source>
        <dbReference type="EMBL" id="UQN15319.1"/>
    </source>
</evidence>
<keyword evidence="9" id="KW-0378">Hydrolase</keyword>
<dbReference type="InterPro" id="IPR042097">
    <property type="entry name" value="Aminopeptidase_N-like_N_sf"/>
</dbReference>
<organism evidence="16">
    <name type="scientific">Gulosibacter sediminis</name>
    <dbReference type="NCBI Taxonomy" id="1729695"/>
    <lineage>
        <taxon>Bacteria</taxon>
        <taxon>Bacillati</taxon>
        <taxon>Actinomycetota</taxon>
        <taxon>Actinomycetes</taxon>
        <taxon>Micrococcales</taxon>
        <taxon>Microbacteriaceae</taxon>
        <taxon>Gulosibacter</taxon>
    </lineage>
</organism>
<comment type="similarity">
    <text evidence="3">Belongs to the peptidase M1 family.</text>
</comment>
<dbReference type="SUPFAM" id="SSF55486">
    <property type="entry name" value="Metalloproteases ('zincins'), catalytic domain"/>
    <property type="match status" value="1"/>
</dbReference>
<dbReference type="SUPFAM" id="SSF63737">
    <property type="entry name" value="Leukotriene A4 hydrolase N-terminal domain"/>
    <property type="match status" value="1"/>
</dbReference>
<gene>
    <name evidence="16" type="ORF">M3M28_02295</name>
</gene>
<dbReference type="Pfam" id="PF01433">
    <property type="entry name" value="Peptidase_M1"/>
    <property type="match status" value="1"/>
</dbReference>
<comment type="cofactor">
    <cofactor evidence="2">
        <name>Zn(2+)</name>
        <dbReference type="ChEBI" id="CHEBI:29105"/>
    </cofactor>
</comment>
<reference evidence="16" key="1">
    <citation type="submission" date="2022-05" db="EMBL/GenBank/DDBJ databases">
        <title>Complete genome sequence of toluene-degrading Gulosibacter sediminis strain ACHW.36C.</title>
        <authorList>
            <person name="Wai A.C."/>
            <person name="Lai G.K."/>
            <person name="Griffin S.D."/>
            <person name="Leung F.C."/>
        </authorList>
    </citation>
    <scope>NUCLEOTIDE SEQUENCE [LARGE SCALE GENOMIC DNA]</scope>
    <source>
        <strain evidence="16">ACHW.36C</strain>
    </source>
</reference>
<evidence type="ECO:0000256" key="3">
    <source>
        <dbReference type="ARBA" id="ARBA00010136"/>
    </source>
</evidence>
<evidence type="ECO:0000256" key="7">
    <source>
        <dbReference type="ARBA" id="ARBA00022670"/>
    </source>
</evidence>
<keyword evidence="6" id="KW-0031">Aminopeptidase</keyword>
<evidence type="ECO:0000256" key="11">
    <source>
        <dbReference type="ARBA" id="ARBA00023049"/>
    </source>
</evidence>
<dbReference type="InterPro" id="IPR050344">
    <property type="entry name" value="Peptidase_M1_aminopeptidases"/>
</dbReference>
<accession>A0ABY4MZ76</accession>
<evidence type="ECO:0000256" key="8">
    <source>
        <dbReference type="ARBA" id="ARBA00022723"/>
    </source>
</evidence>
<dbReference type="EC" id="3.4.11.2" evidence="4"/>
<dbReference type="PANTHER" id="PTHR11533">
    <property type="entry name" value="PROTEASE M1 ZINC METALLOPROTEASE"/>
    <property type="match status" value="1"/>
</dbReference>
<dbReference type="PRINTS" id="PR00756">
    <property type="entry name" value="ALADIPTASE"/>
</dbReference>